<dbReference type="Proteomes" id="UP000006377">
    <property type="component" value="Chromosome"/>
</dbReference>
<dbReference type="eggNOG" id="COG5349">
    <property type="taxonomic scope" value="Bacteria"/>
</dbReference>
<accession>A7HX03</accession>
<dbReference type="HOGENOM" id="CLU_133751_1_0_5"/>
<keyword evidence="1" id="KW-0472">Membrane</keyword>
<reference evidence="2 3" key="1">
    <citation type="journal article" date="2011" name="Stand. Genomic Sci.">
        <title>Complete genome sequence of Parvibaculum lavamentivorans type strain (DS-1(T)).</title>
        <authorList>
            <person name="Schleheck D."/>
            <person name="Weiss M."/>
            <person name="Pitluck S."/>
            <person name="Bruce D."/>
            <person name="Land M.L."/>
            <person name="Han S."/>
            <person name="Saunders E."/>
            <person name="Tapia R."/>
            <person name="Detter C."/>
            <person name="Brettin T."/>
            <person name="Han J."/>
            <person name="Woyke T."/>
            <person name="Goodwin L."/>
            <person name="Pennacchio L."/>
            <person name="Nolan M."/>
            <person name="Cook A.M."/>
            <person name="Kjelleberg S."/>
            <person name="Thomas T."/>
        </authorList>
    </citation>
    <scope>NUCLEOTIDE SEQUENCE [LARGE SCALE GENOMIC DNA]</scope>
    <source>
        <strain evidence="3">DS-1 / DSM 13023 / NCIMB 13966</strain>
    </source>
</reference>
<sequence length="141" mass="15822">MSIPMDMSEPHIYETAEISPRPAFPAILRGFGGHCPACGTGSLFRRFLKVTDSCAHCGEELHHHEADDAPPYFTIMIVGHIVVPLMLWVELAYLPPLWIHALVWPALTLVLSLWLLPRVKGSVVGWQWALRMHGFDGVTRD</sequence>
<dbReference type="Pfam" id="PF06170">
    <property type="entry name" value="DUF983"/>
    <property type="match status" value="1"/>
</dbReference>
<dbReference type="STRING" id="402881.Plav_2829"/>
<dbReference type="RefSeq" id="WP_012111751.1">
    <property type="nucleotide sequence ID" value="NC_009719.1"/>
</dbReference>
<keyword evidence="1" id="KW-0812">Transmembrane</keyword>
<feature type="transmembrane region" description="Helical" evidence="1">
    <location>
        <begin position="72"/>
        <end position="91"/>
    </location>
</feature>
<dbReference type="InterPro" id="IPR009325">
    <property type="entry name" value="DUF983"/>
</dbReference>
<evidence type="ECO:0000256" key="1">
    <source>
        <dbReference type="SAM" id="Phobius"/>
    </source>
</evidence>
<protein>
    <recommendedName>
        <fullName evidence="4">Zinc-finger protein</fullName>
    </recommendedName>
</protein>
<proteinExistence type="predicted"/>
<organism evidence="2 3">
    <name type="scientific">Parvibaculum lavamentivorans (strain DS-1 / DSM 13023 / NCIMB 13966)</name>
    <dbReference type="NCBI Taxonomy" id="402881"/>
    <lineage>
        <taxon>Bacteria</taxon>
        <taxon>Pseudomonadati</taxon>
        <taxon>Pseudomonadota</taxon>
        <taxon>Alphaproteobacteria</taxon>
        <taxon>Hyphomicrobiales</taxon>
        <taxon>Parvibaculaceae</taxon>
        <taxon>Parvibaculum</taxon>
    </lineage>
</organism>
<dbReference type="AlphaFoldDB" id="A7HX03"/>
<evidence type="ECO:0008006" key="4">
    <source>
        <dbReference type="Google" id="ProtNLM"/>
    </source>
</evidence>
<dbReference type="EMBL" id="CP000774">
    <property type="protein sequence ID" value="ABS64436.1"/>
    <property type="molecule type" value="Genomic_DNA"/>
</dbReference>
<name>A7HX03_PARL1</name>
<gene>
    <name evidence="2" type="ordered locus">Plav_2829</name>
</gene>
<evidence type="ECO:0000313" key="2">
    <source>
        <dbReference type="EMBL" id="ABS64436.1"/>
    </source>
</evidence>
<keyword evidence="1" id="KW-1133">Transmembrane helix</keyword>
<dbReference type="KEGG" id="pla:Plav_2829"/>
<feature type="transmembrane region" description="Helical" evidence="1">
    <location>
        <begin position="97"/>
        <end position="116"/>
    </location>
</feature>
<evidence type="ECO:0000313" key="3">
    <source>
        <dbReference type="Proteomes" id="UP000006377"/>
    </source>
</evidence>
<keyword evidence="3" id="KW-1185">Reference proteome</keyword>